<sequence>MHGRSFADLSETDRKRIAGTRGRVRSKEGELDWGWFGAMGASPSFATTVVGSAKALASAMVAIPAEGGVQYEDYERFGSVFGGNQQAWIFCQ</sequence>
<comment type="caution">
    <text evidence="1">The sequence shown here is derived from an EMBL/GenBank/DDBJ whole genome shotgun (WGS) entry which is preliminary data.</text>
</comment>
<evidence type="ECO:0000313" key="2">
    <source>
        <dbReference type="Proteomes" id="UP000035170"/>
    </source>
</evidence>
<dbReference type="PATRIC" id="fig|34073.19.peg.3072"/>
<proteinExistence type="predicted"/>
<name>A0A0H2MGM7_VARPD</name>
<dbReference type="AlphaFoldDB" id="A0A0H2MGM7"/>
<organism evidence="1 2">
    <name type="scientific">Variovorax paradoxus</name>
    <dbReference type="NCBI Taxonomy" id="34073"/>
    <lineage>
        <taxon>Bacteria</taxon>
        <taxon>Pseudomonadati</taxon>
        <taxon>Pseudomonadota</taxon>
        <taxon>Betaproteobacteria</taxon>
        <taxon>Burkholderiales</taxon>
        <taxon>Comamonadaceae</taxon>
        <taxon>Variovorax</taxon>
    </lineage>
</organism>
<gene>
    <name evidence="1" type="ORF">VPARA_29900</name>
</gene>
<keyword evidence="2" id="KW-1185">Reference proteome</keyword>
<protein>
    <submittedName>
        <fullName evidence="1">Uncharacterized protein</fullName>
    </submittedName>
</protein>
<dbReference type="EMBL" id="JZWI01000014">
    <property type="protein sequence ID" value="KLN55955.1"/>
    <property type="molecule type" value="Genomic_DNA"/>
</dbReference>
<dbReference type="Proteomes" id="UP000035170">
    <property type="component" value="Unassembled WGS sequence"/>
</dbReference>
<accession>A0A0H2MGM7</accession>
<reference evidence="1 2" key="1">
    <citation type="submission" date="2015-03" db="EMBL/GenBank/DDBJ databases">
        <title>Genome sequence of Variovorax paradoxus TBEA6.</title>
        <authorList>
            <person name="Poehlein A."/>
            <person name="Schuldes J."/>
            <person name="Wuebbeler J.H."/>
            <person name="Hiessl S."/>
            <person name="Steinbuechel A."/>
            <person name="Daniel R."/>
        </authorList>
    </citation>
    <scope>NUCLEOTIDE SEQUENCE [LARGE SCALE GENOMIC DNA]</scope>
    <source>
        <strain evidence="1 2">TBEA6</strain>
    </source>
</reference>
<evidence type="ECO:0000313" key="1">
    <source>
        <dbReference type="EMBL" id="KLN55955.1"/>
    </source>
</evidence>